<dbReference type="PANTHER" id="PTHR43798">
    <property type="entry name" value="MONOACYLGLYCEROL LIPASE"/>
    <property type="match status" value="1"/>
</dbReference>
<comment type="caution">
    <text evidence="2">The sequence shown here is derived from an EMBL/GenBank/DDBJ whole genome shotgun (WGS) entry which is preliminary data.</text>
</comment>
<dbReference type="EMBL" id="JBIAPI010000007">
    <property type="protein sequence ID" value="MFF3226145.1"/>
    <property type="molecule type" value="Genomic_DNA"/>
</dbReference>
<evidence type="ECO:0000313" key="2">
    <source>
        <dbReference type="EMBL" id="MFF3226145.1"/>
    </source>
</evidence>
<feature type="domain" description="AB hydrolase-1" evidence="1">
    <location>
        <begin position="17"/>
        <end position="242"/>
    </location>
</feature>
<dbReference type="Proteomes" id="UP001601948">
    <property type="component" value="Unassembled WGS sequence"/>
</dbReference>
<reference evidence="2 3" key="1">
    <citation type="submission" date="2024-10" db="EMBL/GenBank/DDBJ databases">
        <title>The Natural Products Discovery Center: Release of the First 8490 Sequenced Strains for Exploring Actinobacteria Biosynthetic Diversity.</title>
        <authorList>
            <person name="Kalkreuter E."/>
            <person name="Kautsar S.A."/>
            <person name="Yang D."/>
            <person name="Bader C.D."/>
            <person name="Teijaro C.N."/>
            <person name="Fluegel L."/>
            <person name="Davis C.M."/>
            <person name="Simpson J.R."/>
            <person name="Lauterbach L."/>
            <person name="Steele A.D."/>
            <person name="Gui C."/>
            <person name="Meng S."/>
            <person name="Li G."/>
            <person name="Viehrig K."/>
            <person name="Ye F."/>
            <person name="Su P."/>
            <person name="Kiefer A.F."/>
            <person name="Nichols A."/>
            <person name="Cepeda A.J."/>
            <person name="Yan W."/>
            <person name="Fan B."/>
            <person name="Jiang Y."/>
            <person name="Adhikari A."/>
            <person name="Zheng C.-J."/>
            <person name="Schuster L."/>
            <person name="Cowan T.M."/>
            <person name="Smanski M.J."/>
            <person name="Chevrette M.G."/>
            <person name="De Carvalho L.P.S."/>
            <person name="Shen B."/>
        </authorList>
    </citation>
    <scope>NUCLEOTIDE SEQUENCE [LARGE SCALE GENOMIC DNA]</scope>
    <source>
        <strain evidence="2 3">NPDC003040</strain>
    </source>
</reference>
<dbReference type="SUPFAM" id="SSF53474">
    <property type="entry name" value="alpha/beta-Hydrolases"/>
    <property type="match status" value="1"/>
</dbReference>
<name>A0ABW6R011_9NOCA</name>
<dbReference type="PRINTS" id="PR00412">
    <property type="entry name" value="EPOXHYDRLASE"/>
</dbReference>
<keyword evidence="2" id="KW-0378">Hydrolase</keyword>
<dbReference type="GO" id="GO:0016787">
    <property type="term" value="F:hydrolase activity"/>
    <property type="evidence" value="ECO:0007669"/>
    <property type="project" value="UniProtKB-KW"/>
</dbReference>
<dbReference type="InterPro" id="IPR000073">
    <property type="entry name" value="AB_hydrolase_1"/>
</dbReference>
<protein>
    <submittedName>
        <fullName evidence="2">Alpha/beta fold hydrolase</fullName>
    </submittedName>
</protein>
<dbReference type="Gene3D" id="3.40.50.1820">
    <property type="entry name" value="alpha/beta hydrolase"/>
    <property type="match status" value="1"/>
</dbReference>
<evidence type="ECO:0000259" key="1">
    <source>
        <dbReference type="Pfam" id="PF00561"/>
    </source>
</evidence>
<dbReference type="InterPro" id="IPR029058">
    <property type="entry name" value="AB_hydrolase_fold"/>
</dbReference>
<evidence type="ECO:0000313" key="3">
    <source>
        <dbReference type="Proteomes" id="UP001601948"/>
    </source>
</evidence>
<dbReference type="InterPro" id="IPR050266">
    <property type="entry name" value="AB_hydrolase_sf"/>
</dbReference>
<keyword evidence="3" id="KW-1185">Reference proteome</keyword>
<gene>
    <name evidence="2" type="ORF">ACFYV7_25340</name>
</gene>
<dbReference type="RefSeq" id="WP_387721169.1">
    <property type="nucleotide sequence ID" value="NZ_JBIAPI010000007.1"/>
</dbReference>
<dbReference type="InterPro" id="IPR000639">
    <property type="entry name" value="Epox_hydrolase-like"/>
</dbReference>
<dbReference type="PRINTS" id="PR00111">
    <property type="entry name" value="ABHYDROLASE"/>
</dbReference>
<proteinExistence type="predicted"/>
<organism evidence="2 3">
    <name type="scientific">Nocardia suismassiliense</name>
    <dbReference type="NCBI Taxonomy" id="2077092"/>
    <lineage>
        <taxon>Bacteria</taxon>
        <taxon>Bacillati</taxon>
        <taxon>Actinomycetota</taxon>
        <taxon>Actinomycetes</taxon>
        <taxon>Mycobacteriales</taxon>
        <taxon>Nocardiaceae</taxon>
        <taxon>Nocardia</taxon>
    </lineage>
</organism>
<dbReference type="Pfam" id="PF00561">
    <property type="entry name" value="Abhydrolase_1"/>
    <property type="match status" value="1"/>
</dbReference>
<sequence length="256" mass="26959">MTTSLSTLVRGTGPGLLLAHGASSDIQDSFGPLIDRLSREYTVVGPDYPGSGATPRAERPLTADELADQLVAAADRAGLETFAVLGFSTGSAVAVRAATRHPNRVRALILSAGLARPNPRLQLIVQTWRELAASGDMRSLAAYLALIGWSARSLDERSAEELGTLTEAIATGLPDGADDQLELLSRIDVRADLGQLAVPTLVVAGAHDQVVSPTHARELVSGIAGARYVELDAGHALAEERPDEWARAVLDFLASR</sequence>
<accession>A0ABW6R011</accession>